<gene>
    <name evidence="13" type="primary">panC</name>
    <name evidence="14" type="ORF">HNQ92_002480</name>
</gene>
<evidence type="ECO:0000256" key="1">
    <source>
        <dbReference type="ARBA" id="ARBA00004496"/>
    </source>
</evidence>
<dbReference type="InterPro" id="IPR014729">
    <property type="entry name" value="Rossmann-like_a/b/a_fold"/>
</dbReference>
<evidence type="ECO:0000256" key="4">
    <source>
        <dbReference type="ARBA" id="ARBA00012219"/>
    </source>
</evidence>
<comment type="similarity">
    <text evidence="3 13">Belongs to the pantothenate synthetase family.</text>
</comment>
<sequence length="280" mass="31014">MQLFKVSSDLRVYLAAARRERKTIGFVPTMGALHEGHLSLIEASRRANDLTVCSIFVNPIQFNNPEDLEKYPRTLDNDRALLEAAGCDVVFAPSAAEMYPTPPVLSLGFGALETVMEGTFRPGHFNGVGLVVARLFHLVQPDRAYFGQKDLQQVAVVRRLVQDLAFPIEVVSCPTLREADGLAMSSRNRRLSPEQRGQASLLSEVLQQAKNSFLNGHSVEDVKAHLRNRLAAFPNFNLEYFEIVHAQTLQPVTEEQEPGATALCVAAYLGPVRLIDNLVF</sequence>
<dbReference type="HAMAP" id="MF_00158">
    <property type="entry name" value="PanC"/>
    <property type="match status" value="1"/>
</dbReference>
<reference evidence="14 15" key="1">
    <citation type="submission" date="2020-08" db="EMBL/GenBank/DDBJ databases">
        <title>Genomic Encyclopedia of Type Strains, Phase IV (KMG-IV): sequencing the most valuable type-strain genomes for metagenomic binning, comparative biology and taxonomic classification.</title>
        <authorList>
            <person name="Goeker M."/>
        </authorList>
    </citation>
    <scope>NUCLEOTIDE SEQUENCE [LARGE SCALE GENOMIC DNA]</scope>
    <source>
        <strain evidence="14 15">DSM 105074</strain>
    </source>
</reference>
<comment type="pathway">
    <text evidence="2 13">Cofactor biosynthesis; (R)-pantothenate biosynthesis; (R)-pantothenate from (R)-pantoate and beta-alanine: step 1/1.</text>
</comment>
<dbReference type="NCBIfam" id="TIGR00018">
    <property type="entry name" value="panC"/>
    <property type="match status" value="1"/>
</dbReference>
<organism evidence="14 15">
    <name type="scientific">Rhabdobacter roseus</name>
    <dbReference type="NCBI Taxonomy" id="1655419"/>
    <lineage>
        <taxon>Bacteria</taxon>
        <taxon>Pseudomonadati</taxon>
        <taxon>Bacteroidota</taxon>
        <taxon>Cytophagia</taxon>
        <taxon>Cytophagales</taxon>
        <taxon>Cytophagaceae</taxon>
        <taxon>Rhabdobacter</taxon>
    </lineage>
</organism>
<dbReference type="PANTHER" id="PTHR21299">
    <property type="entry name" value="CYTIDYLATE KINASE/PANTOATE-BETA-ALANINE LIGASE"/>
    <property type="match status" value="1"/>
</dbReference>
<dbReference type="EMBL" id="JACHGF010000003">
    <property type="protein sequence ID" value="MBB5284337.1"/>
    <property type="molecule type" value="Genomic_DNA"/>
</dbReference>
<evidence type="ECO:0000313" key="14">
    <source>
        <dbReference type="EMBL" id="MBB5284337.1"/>
    </source>
</evidence>
<dbReference type="EC" id="6.3.2.1" evidence="4 13"/>
<proteinExistence type="inferred from homology"/>
<feature type="binding site" evidence="13">
    <location>
        <begin position="30"/>
        <end position="37"/>
    </location>
    <ligand>
        <name>ATP</name>
        <dbReference type="ChEBI" id="CHEBI:30616"/>
    </ligand>
</feature>
<dbReference type="NCBIfam" id="TIGR00125">
    <property type="entry name" value="cyt_tran_rel"/>
    <property type="match status" value="1"/>
</dbReference>
<dbReference type="GO" id="GO:0015940">
    <property type="term" value="P:pantothenate biosynthetic process"/>
    <property type="evidence" value="ECO:0007669"/>
    <property type="project" value="UniProtKB-UniRule"/>
</dbReference>
<feature type="active site" description="Proton donor" evidence="13">
    <location>
        <position position="37"/>
    </location>
</feature>
<feature type="binding site" evidence="13">
    <location>
        <begin position="184"/>
        <end position="187"/>
    </location>
    <ligand>
        <name>ATP</name>
        <dbReference type="ChEBI" id="CHEBI:30616"/>
    </ligand>
</feature>
<dbReference type="InterPro" id="IPR004821">
    <property type="entry name" value="Cyt_trans-like"/>
</dbReference>
<feature type="binding site" evidence="13">
    <location>
        <position position="153"/>
    </location>
    <ligand>
        <name>(R)-pantoate</name>
        <dbReference type="ChEBI" id="CHEBI:15980"/>
    </ligand>
</feature>
<comment type="function">
    <text evidence="12 13">Catalyzes the condensation of pantoate with beta-alanine in an ATP-dependent reaction via a pantoyl-adenylate intermediate.</text>
</comment>
<comment type="caution">
    <text evidence="14">The sequence shown here is derived from an EMBL/GenBank/DDBJ whole genome shotgun (WGS) entry which is preliminary data.</text>
</comment>
<name>A0A840TRJ0_9BACT</name>
<protein>
    <recommendedName>
        <fullName evidence="5 13">Pantothenate synthetase</fullName>
        <shortName evidence="13">PS</shortName>
        <ecNumber evidence="4 13">6.3.2.1</ecNumber>
    </recommendedName>
    <alternativeName>
        <fullName evidence="13">Pantoate--beta-alanine ligase</fullName>
    </alternativeName>
    <alternativeName>
        <fullName evidence="13">Pantoate-activating enzyme</fullName>
    </alternativeName>
</protein>
<keyword evidence="7 13" id="KW-0436">Ligase</keyword>
<evidence type="ECO:0000256" key="13">
    <source>
        <dbReference type="HAMAP-Rule" id="MF_00158"/>
    </source>
</evidence>
<evidence type="ECO:0000256" key="7">
    <source>
        <dbReference type="ARBA" id="ARBA00022598"/>
    </source>
</evidence>
<keyword evidence="6 13" id="KW-0963">Cytoplasm</keyword>
<evidence type="ECO:0000256" key="8">
    <source>
        <dbReference type="ARBA" id="ARBA00022655"/>
    </source>
</evidence>
<dbReference type="GO" id="GO:0005829">
    <property type="term" value="C:cytosol"/>
    <property type="evidence" value="ECO:0007669"/>
    <property type="project" value="TreeGrafter"/>
</dbReference>
<feature type="binding site" evidence="13">
    <location>
        <position position="176"/>
    </location>
    <ligand>
        <name>ATP</name>
        <dbReference type="ChEBI" id="CHEBI:30616"/>
    </ligand>
</feature>
<dbReference type="Proteomes" id="UP000557307">
    <property type="component" value="Unassembled WGS sequence"/>
</dbReference>
<dbReference type="Pfam" id="PF02569">
    <property type="entry name" value="Pantoate_ligase"/>
    <property type="match status" value="1"/>
</dbReference>
<dbReference type="SUPFAM" id="SSF52374">
    <property type="entry name" value="Nucleotidylyl transferase"/>
    <property type="match status" value="1"/>
</dbReference>
<dbReference type="UniPathway" id="UPA00028">
    <property type="reaction ID" value="UER00005"/>
</dbReference>
<evidence type="ECO:0000256" key="5">
    <source>
        <dbReference type="ARBA" id="ARBA00014155"/>
    </source>
</evidence>
<dbReference type="GO" id="GO:0005524">
    <property type="term" value="F:ATP binding"/>
    <property type="evidence" value="ECO:0007669"/>
    <property type="project" value="UniProtKB-KW"/>
</dbReference>
<comment type="catalytic activity">
    <reaction evidence="11 13">
        <text>(R)-pantoate + beta-alanine + ATP = (R)-pantothenate + AMP + diphosphate + H(+)</text>
        <dbReference type="Rhea" id="RHEA:10912"/>
        <dbReference type="ChEBI" id="CHEBI:15378"/>
        <dbReference type="ChEBI" id="CHEBI:15980"/>
        <dbReference type="ChEBI" id="CHEBI:29032"/>
        <dbReference type="ChEBI" id="CHEBI:30616"/>
        <dbReference type="ChEBI" id="CHEBI:33019"/>
        <dbReference type="ChEBI" id="CHEBI:57966"/>
        <dbReference type="ChEBI" id="CHEBI:456215"/>
        <dbReference type="EC" id="6.3.2.1"/>
    </reaction>
</comment>
<evidence type="ECO:0000256" key="10">
    <source>
        <dbReference type="ARBA" id="ARBA00022840"/>
    </source>
</evidence>
<comment type="subcellular location">
    <subcellularLocation>
        <location evidence="1 13">Cytoplasm</location>
    </subcellularLocation>
</comment>
<evidence type="ECO:0000256" key="9">
    <source>
        <dbReference type="ARBA" id="ARBA00022741"/>
    </source>
</evidence>
<feature type="binding site" evidence="13">
    <location>
        <begin position="147"/>
        <end position="150"/>
    </location>
    <ligand>
        <name>ATP</name>
        <dbReference type="ChEBI" id="CHEBI:30616"/>
    </ligand>
</feature>
<dbReference type="FunFam" id="3.40.50.620:FF:000114">
    <property type="entry name" value="Pantothenate synthetase"/>
    <property type="match status" value="1"/>
</dbReference>
<evidence type="ECO:0000256" key="6">
    <source>
        <dbReference type="ARBA" id="ARBA00022490"/>
    </source>
</evidence>
<evidence type="ECO:0000256" key="11">
    <source>
        <dbReference type="ARBA" id="ARBA00048258"/>
    </source>
</evidence>
<keyword evidence="8 13" id="KW-0566">Pantothenate biosynthesis</keyword>
<dbReference type="Gene3D" id="3.40.50.620">
    <property type="entry name" value="HUPs"/>
    <property type="match status" value="1"/>
</dbReference>
<dbReference type="InterPro" id="IPR042176">
    <property type="entry name" value="Pantoate_ligase_C"/>
</dbReference>
<dbReference type="PANTHER" id="PTHR21299:SF1">
    <property type="entry name" value="PANTOATE--BETA-ALANINE LIGASE"/>
    <property type="match status" value="1"/>
</dbReference>
<keyword evidence="10 13" id="KW-0067">ATP-binding</keyword>
<dbReference type="GO" id="GO:0004592">
    <property type="term" value="F:pantoate-beta-alanine ligase activity"/>
    <property type="evidence" value="ECO:0007669"/>
    <property type="project" value="UniProtKB-UniRule"/>
</dbReference>
<evidence type="ECO:0000256" key="3">
    <source>
        <dbReference type="ARBA" id="ARBA00009256"/>
    </source>
</evidence>
<evidence type="ECO:0000256" key="2">
    <source>
        <dbReference type="ARBA" id="ARBA00004990"/>
    </source>
</evidence>
<keyword evidence="15" id="KW-1185">Reference proteome</keyword>
<keyword evidence="9 13" id="KW-0547">Nucleotide-binding</keyword>
<evidence type="ECO:0000256" key="12">
    <source>
        <dbReference type="ARBA" id="ARBA00055042"/>
    </source>
</evidence>
<dbReference type="AlphaFoldDB" id="A0A840TRJ0"/>
<comment type="subunit">
    <text evidence="13">Homodimer.</text>
</comment>
<feature type="binding site" evidence="13">
    <location>
        <position position="61"/>
    </location>
    <ligand>
        <name>(R)-pantoate</name>
        <dbReference type="ChEBI" id="CHEBI:15980"/>
    </ligand>
</feature>
<accession>A0A840TRJ0</accession>
<dbReference type="CDD" id="cd00560">
    <property type="entry name" value="PanC"/>
    <property type="match status" value="1"/>
</dbReference>
<evidence type="ECO:0000313" key="15">
    <source>
        <dbReference type="Proteomes" id="UP000557307"/>
    </source>
</evidence>
<feature type="binding site" evidence="13">
    <location>
        <position position="61"/>
    </location>
    <ligand>
        <name>beta-alanine</name>
        <dbReference type="ChEBI" id="CHEBI:57966"/>
    </ligand>
</feature>
<dbReference type="InterPro" id="IPR003721">
    <property type="entry name" value="Pantoate_ligase"/>
</dbReference>
<comment type="miscellaneous">
    <text evidence="13">The reaction proceeds by a bi uni uni bi ping pong mechanism.</text>
</comment>
<dbReference type="RefSeq" id="WP_184174285.1">
    <property type="nucleotide sequence ID" value="NZ_JACHGF010000003.1"/>
</dbReference>
<dbReference type="Gene3D" id="3.30.1300.10">
    <property type="entry name" value="Pantoate-beta-alanine ligase, C-terminal domain"/>
    <property type="match status" value="1"/>
</dbReference>